<dbReference type="Proteomes" id="UP000014974">
    <property type="component" value="Unassembled WGS sequence"/>
</dbReference>
<proteinExistence type="predicted"/>
<name>S7V941_9BACT</name>
<accession>S7V941</accession>
<protein>
    <submittedName>
        <fullName evidence="1">Uncharacterized protein</fullName>
    </submittedName>
</protein>
<reference evidence="1 2" key="1">
    <citation type="journal article" date="2013" name="Genome Announc.">
        <title>Draft Genome Sequence of Cyclobacterium qasimii Strain M12-11BT, Isolated from Arctic Marine Sediment.</title>
        <authorList>
            <person name="Shivaji S."/>
            <person name="Ara S."/>
            <person name="Singh A."/>
            <person name="Kumar Pinnaka A."/>
        </authorList>
    </citation>
    <scope>NUCLEOTIDE SEQUENCE [LARGE SCALE GENOMIC DNA]</scope>
    <source>
        <strain evidence="1 2">M12-11B</strain>
    </source>
</reference>
<evidence type="ECO:0000313" key="1">
    <source>
        <dbReference type="EMBL" id="EPR66102.1"/>
    </source>
</evidence>
<sequence length="37" mass="4319">MQEFIPACICQIATKRYQNYSFSLLLYKKANVKNGYA</sequence>
<gene>
    <name evidence="1" type="ORF">ADICYQ_4800</name>
</gene>
<comment type="caution">
    <text evidence="1">The sequence shown here is derived from an EMBL/GenBank/DDBJ whole genome shotgun (WGS) entry which is preliminary data.</text>
</comment>
<dbReference type="AlphaFoldDB" id="S7V941"/>
<evidence type="ECO:0000313" key="2">
    <source>
        <dbReference type="Proteomes" id="UP000014974"/>
    </source>
</evidence>
<dbReference type="EMBL" id="ATNM01000156">
    <property type="protein sequence ID" value="EPR66102.1"/>
    <property type="molecule type" value="Genomic_DNA"/>
</dbReference>
<organism evidence="1 2">
    <name type="scientific">Cyclobacterium qasimii M12-11B</name>
    <dbReference type="NCBI Taxonomy" id="641524"/>
    <lineage>
        <taxon>Bacteria</taxon>
        <taxon>Pseudomonadati</taxon>
        <taxon>Bacteroidota</taxon>
        <taxon>Cytophagia</taxon>
        <taxon>Cytophagales</taxon>
        <taxon>Cyclobacteriaceae</taxon>
        <taxon>Cyclobacterium</taxon>
    </lineage>
</organism>